<evidence type="ECO:0000256" key="1">
    <source>
        <dbReference type="SAM" id="MobiDB-lite"/>
    </source>
</evidence>
<reference evidence="3" key="1">
    <citation type="journal article" date="2011" name="Proc. Natl. Acad. Sci. U.S.A.">
        <title>Obligate biotrophy features unraveled by the genomic analysis of rust fungi.</title>
        <authorList>
            <person name="Duplessis S."/>
            <person name="Cuomo C.A."/>
            <person name="Lin Y.-C."/>
            <person name="Aerts A."/>
            <person name="Tisserant E."/>
            <person name="Veneault-Fourrey C."/>
            <person name="Joly D.L."/>
            <person name="Hacquard S."/>
            <person name="Amselem J."/>
            <person name="Cantarel B.L."/>
            <person name="Chiu R."/>
            <person name="Coutinho P.M."/>
            <person name="Feau N."/>
            <person name="Field M."/>
            <person name="Frey P."/>
            <person name="Gelhaye E."/>
            <person name="Goldberg J."/>
            <person name="Grabherr M.G."/>
            <person name="Kodira C.D."/>
            <person name="Kohler A."/>
            <person name="Kuees U."/>
            <person name="Lindquist E.A."/>
            <person name="Lucas S.M."/>
            <person name="Mago R."/>
            <person name="Mauceli E."/>
            <person name="Morin E."/>
            <person name="Murat C."/>
            <person name="Pangilinan J.L."/>
            <person name="Park R."/>
            <person name="Pearson M."/>
            <person name="Quesneville H."/>
            <person name="Rouhier N."/>
            <person name="Sakthikumar S."/>
            <person name="Salamov A.A."/>
            <person name="Schmutz J."/>
            <person name="Selles B."/>
            <person name="Shapiro H."/>
            <person name="Tanguay P."/>
            <person name="Tuskan G.A."/>
            <person name="Henrissat B."/>
            <person name="Van de Peer Y."/>
            <person name="Rouze P."/>
            <person name="Ellis J.G."/>
            <person name="Dodds P.N."/>
            <person name="Schein J.E."/>
            <person name="Zhong S."/>
            <person name="Hamelin R.C."/>
            <person name="Grigoriev I.V."/>
            <person name="Szabo L.J."/>
            <person name="Martin F."/>
        </authorList>
    </citation>
    <scope>NUCLEOTIDE SEQUENCE [LARGE SCALE GENOMIC DNA]</scope>
    <source>
        <strain evidence="3">98AG31 / pathotype 3-4-7</strain>
    </source>
</reference>
<dbReference type="HOGENOM" id="CLU_1142796_0_0_1"/>
<dbReference type="VEuPathDB" id="FungiDB:MELLADRAFT_106929"/>
<feature type="compositionally biased region" description="Low complexity" evidence="1">
    <location>
        <begin position="10"/>
        <end position="19"/>
    </location>
</feature>
<proteinExistence type="predicted"/>
<evidence type="ECO:0000313" key="2">
    <source>
        <dbReference type="EMBL" id="EGG06230.1"/>
    </source>
</evidence>
<dbReference type="OrthoDB" id="2500073at2759"/>
<feature type="region of interest" description="Disordered" evidence="1">
    <location>
        <begin position="1"/>
        <end position="39"/>
    </location>
</feature>
<protein>
    <submittedName>
        <fullName evidence="2">Uncharacterized protein</fullName>
    </submittedName>
</protein>
<feature type="region of interest" description="Disordered" evidence="1">
    <location>
        <begin position="101"/>
        <end position="120"/>
    </location>
</feature>
<dbReference type="RefSeq" id="XP_007410468.1">
    <property type="nucleotide sequence ID" value="XM_007410406.1"/>
</dbReference>
<dbReference type="KEGG" id="mlr:MELLADRAFT_106929"/>
<dbReference type="InParanoid" id="F4RN37"/>
<keyword evidence="3" id="KW-1185">Reference proteome</keyword>
<evidence type="ECO:0000313" key="3">
    <source>
        <dbReference type="Proteomes" id="UP000001072"/>
    </source>
</evidence>
<organism evidence="3">
    <name type="scientific">Melampsora larici-populina (strain 98AG31 / pathotype 3-4-7)</name>
    <name type="common">Poplar leaf rust fungus</name>
    <dbReference type="NCBI Taxonomy" id="747676"/>
    <lineage>
        <taxon>Eukaryota</taxon>
        <taxon>Fungi</taxon>
        <taxon>Dikarya</taxon>
        <taxon>Basidiomycota</taxon>
        <taxon>Pucciniomycotina</taxon>
        <taxon>Pucciniomycetes</taxon>
        <taxon>Pucciniales</taxon>
        <taxon>Melampsoraceae</taxon>
        <taxon>Melampsora</taxon>
    </lineage>
</organism>
<name>F4RN37_MELLP</name>
<sequence length="243" mass="27008">MTEPEKKTSLETSGSTGLSDSNSEEIQGDEYPTQHHAGKVGLGPQCKTILSVVLNRFHPQKTKKKLTFVGKTIWFFCVDHKGESMIDKVKGLTHKLVGKGKDDEHELRSDQDQGFGELGLGNTGSQKDGIQEVLIIVISLSEDKIGILIGLFIIDDSFGELILTVWSTKRSDLMEVELIKLVGLQDFEHISIGLIFSYVTAISTIKVGLFFHGYQDWFWIYGECVVETQSSDKSVLPIVNNMV</sequence>
<dbReference type="EMBL" id="GL883109">
    <property type="protein sequence ID" value="EGG06230.1"/>
    <property type="molecule type" value="Genomic_DNA"/>
</dbReference>
<dbReference type="Proteomes" id="UP000001072">
    <property type="component" value="Unassembled WGS sequence"/>
</dbReference>
<accession>F4RN37</accession>
<feature type="compositionally biased region" description="Basic and acidic residues" evidence="1">
    <location>
        <begin position="101"/>
        <end position="111"/>
    </location>
</feature>
<gene>
    <name evidence="2" type="ORF">MELLADRAFT_106929</name>
</gene>
<dbReference type="GeneID" id="18923038"/>
<dbReference type="AlphaFoldDB" id="F4RN37"/>